<dbReference type="EMBL" id="LCLJ01000023">
    <property type="protein sequence ID" value="KKU14472.1"/>
    <property type="molecule type" value="Genomic_DNA"/>
</dbReference>
<organism evidence="2 3">
    <name type="scientific">Candidatus Jorgensenbacteria bacterium GW2011_GWA2_45_9</name>
    <dbReference type="NCBI Taxonomy" id="1618663"/>
    <lineage>
        <taxon>Bacteria</taxon>
        <taxon>Candidatus Joergenseniibacteriota</taxon>
    </lineage>
</organism>
<proteinExistence type="predicted"/>
<accession>A0A0G1N2A6</accession>
<gene>
    <name evidence="2" type="ORF">UX22_C0023G0008</name>
</gene>
<evidence type="ECO:0000313" key="3">
    <source>
        <dbReference type="Proteomes" id="UP000034727"/>
    </source>
</evidence>
<reference evidence="2 3" key="1">
    <citation type="journal article" date="2015" name="Nature">
        <title>rRNA introns, odd ribosomes, and small enigmatic genomes across a large radiation of phyla.</title>
        <authorList>
            <person name="Brown C.T."/>
            <person name="Hug L.A."/>
            <person name="Thomas B.C."/>
            <person name="Sharon I."/>
            <person name="Castelle C.J."/>
            <person name="Singh A."/>
            <person name="Wilkins M.J."/>
            <person name="Williams K.H."/>
            <person name="Banfield J.F."/>
        </authorList>
    </citation>
    <scope>NUCLEOTIDE SEQUENCE [LARGE SCALE GENOMIC DNA]</scope>
</reference>
<evidence type="ECO:0000256" key="1">
    <source>
        <dbReference type="SAM" id="MobiDB-lite"/>
    </source>
</evidence>
<sequence>MLKKQKTKKSPAKRSPKTKSAGKARKSPKKSLIKKKAQTTVKKEVQIGTAVHYFGKIKVAVVKFKKDVRVGTHVRYRGATTDFADVLSSMQVDHAPMRVAKKGKEVGVKVKKKVRAGDGVFVL</sequence>
<dbReference type="AlphaFoldDB" id="A0A0G1N2A6"/>
<feature type="compositionally biased region" description="Basic residues" evidence="1">
    <location>
        <begin position="1"/>
        <end position="37"/>
    </location>
</feature>
<name>A0A0G1N2A6_9BACT</name>
<evidence type="ECO:0000313" key="2">
    <source>
        <dbReference type="EMBL" id="KKU14472.1"/>
    </source>
</evidence>
<protein>
    <recommendedName>
        <fullName evidence="4">Translation elongation factor-like protein</fullName>
    </recommendedName>
</protein>
<evidence type="ECO:0008006" key="4">
    <source>
        <dbReference type="Google" id="ProtNLM"/>
    </source>
</evidence>
<feature type="region of interest" description="Disordered" evidence="1">
    <location>
        <begin position="1"/>
        <end position="38"/>
    </location>
</feature>
<dbReference type="Proteomes" id="UP000034727">
    <property type="component" value="Unassembled WGS sequence"/>
</dbReference>
<comment type="caution">
    <text evidence="2">The sequence shown here is derived from an EMBL/GenBank/DDBJ whole genome shotgun (WGS) entry which is preliminary data.</text>
</comment>